<feature type="domain" description="ABC transporter" evidence="5">
    <location>
        <begin position="6"/>
        <end position="234"/>
    </location>
</feature>
<evidence type="ECO:0000256" key="4">
    <source>
        <dbReference type="ARBA" id="ARBA00022840"/>
    </source>
</evidence>
<dbReference type="InterPro" id="IPR027417">
    <property type="entry name" value="P-loop_NTPase"/>
</dbReference>
<evidence type="ECO:0000313" key="7">
    <source>
        <dbReference type="Proteomes" id="UP000036873"/>
    </source>
</evidence>
<dbReference type="SUPFAM" id="SSF52540">
    <property type="entry name" value="P-loop containing nucleoside triphosphate hydrolases"/>
    <property type="match status" value="1"/>
</dbReference>
<keyword evidence="4 6" id="KW-0067">ATP-binding</keyword>
<dbReference type="Gene3D" id="3.40.50.300">
    <property type="entry name" value="P-loop containing nucleotide triphosphate hydrolases"/>
    <property type="match status" value="1"/>
</dbReference>
<dbReference type="GO" id="GO:0016887">
    <property type="term" value="F:ATP hydrolysis activity"/>
    <property type="evidence" value="ECO:0007669"/>
    <property type="project" value="InterPro"/>
</dbReference>
<organism evidence="6 7">
    <name type="scientific">Acetobacterium bakii</name>
    <dbReference type="NCBI Taxonomy" id="52689"/>
    <lineage>
        <taxon>Bacteria</taxon>
        <taxon>Bacillati</taxon>
        <taxon>Bacillota</taxon>
        <taxon>Clostridia</taxon>
        <taxon>Eubacteriales</taxon>
        <taxon>Eubacteriaceae</taxon>
        <taxon>Acetobacterium</taxon>
    </lineage>
</organism>
<dbReference type="RefSeq" id="WP_050741273.1">
    <property type="nucleotide sequence ID" value="NZ_LGYO01000042.1"/>
</dbReference>
<dbReference type="AlphaFoldDB" id="A0A0L6TZ32"/>
<comment type="caution">
    <text evidence="6">The sequence shown here is derived from an EMBL/GenBank/DDBJ whole genome shotgun (WGS) entry which is preliminary data.</text>
</comment>
<protein>
    <submittedName>
        <fullName evidence="6">ABC transporter ATP-binding protein</fullName>
    </submittedName>
</protein>
<accession>A0A0L6TZ32</accession>
<keyword evidence="7" id="KW-1185">Reference proteome</keyword>
<keyword evidence="3" id="KW-0547">Nucleotide-binding</keyword>
<dbReference type="Proteomes" id="UP000036873">
    <property type="component" value="Unassembled WGS sequence"/>
</dbReference>
<gene>
    <name evidence="6" type="ORF">AKG39_15270</name>
</gene>
<dbReference type="OrthoDB" id="9809205at2"/>
<sequence>MDTLVLNVSHISKSIKKKEIIKDISFQLRKGEVLGFLGPNGAGKSTTLRMLVGLSRPSAGTISICGHSIRDDYVKAMAHVGCIIEGPDLYDYMSGYKNLELLGSMSKHVTQAAIDQAVTLVGMENRIHDKVRIYSMGMKQRIGLAQALIHKPDLLILDEPTNGLDPQGIHEFREIVKSLAKDTGISVLISSHLISEVQLMCDRVCIINNGMIVQDGTVTDMLSTGEIVWVLNDPIKGQKILSENFNLASLLNEHNELIAAIDLKVLPQINATFITAGLELHTVYAKNKTLEDLFLSVTNQRTIQ</sequence>
<dbReference type="EMBL" id="LGYO01000042">
    <property type="protein sequence ID" value="KNZ40820.1"/>
    <property type="molecule type" value="Genomic_DNA"/>
</dbReference>
<evidence type="ECO:0000313" key="6">
    <source>
        <dbReference type="EMBL" id="KNZ40820.1"/>
    </source>
</evidence>
<proteinExistence type="inferred from homology"/>
<evidence type="ECO:0000256" key="3">
    <source>
        <dbReference type="ARBA" id="ARBA00022741"/>
    </source>
</evidence>
<reference evidence="7" key="1">
    <citation type="submission" date="2015-07" db="EMBL/GenBank/DDBJ databases">
        <title>Draft genome sequence of Acetobacterium bakii DSM 8293, a potential psychrophilic chemical producer through syngas fermentation.</title>
        <authorList>
            <person name="Song Y."/>
            <person name="Hwang S."/>
            <person name="Cho B.-K."/>
        </authorList>
    </citation>
    <scope>NUCLEOTIDE SEQUENCE [LARGE SCALE GENOMIC DNA]</scope>
    <source>
        <strain evidence="7">DSM 8239</strain>
    </source>
</reference>
<dbReference type="SMART" id="SM00382">
    <property type="entry name" value="AAA"/>
    <property type="match status" value="1"/>
</dbReference>
<dbReference type="PATRIC" id="fig|52689.4.peg.2575"/>
<dbReference type="InterPro" id="IPR003439">
    <property type="entry name" value="ABC_transporter-like_ATP-bd"/>
</dbReference>
<evidence type="ECO:0000256" key="1">
    <source>
        <dbReference type="ARBA" id="ARBA00005417"/>
    </source>
</evidence>
<dbReference type="PANTHER" id="PTHR43335:SF4">
    <property type="entry name" value="ABC TRANSPORTER, ATP-BINDING PROTEIN"/>
    <property type="match status" value="1"/>
</dbReference>
<evidence type="ECO:0000259" key="5">
    <source>
        <dbReference type="PROSITE" id="PS50893"/>
    </source>
</evidence>
<dbReference type="GO" id="GO:0005524">
    <property type="term" value="F:ATP binding"/>
    <property type="evidence" value="ECO:0007669"/>
    <property type="project" value="UniProtKB-KW"/>
</dbReference>
<dbReference type="InterPro" id="IPR003593">
    <property type="entry name" value="AAA+_ATPase"/>
</dbReference>
<name>A0A0L6TZ32_9FIRM</name>
<evidence type="ECO:0000256" key="2">
    <source>
        <dbReference type="ARBA" id="ARBA00022448"/>
    </source>
</evidence>
<comment type="similarity">
    <text evidence="1">Belongs to the ABC transporter superfamily.</text>
</comment>
<dbReference type="PROSITE" id="PS50893">
    <property type="entry name" value="ABC_TRANSPORTER_2"/>
    <property type="match status" value="1"/>
</dbReference>
<dbReference type="Pfam" id="PF00005">
    <property type="entry name" value="ABC_tran"/>
    <property type="match status" value="1"/>
</dbReference>
<dbReference type="PANTHER" id="PTHR43335">
    <property type="entry name" value="ABC TRANSPORTER, ATP-BINDING PROTEIN"/>
    <property type="match status" value="1"/>
</dbReference>
<dbReference type="STRING" id="52689.AKG39_15270"/>
<keyword evidence="2" id="KW-0813">Transport</keyword>